<evidence type="ECO:0000256" key="1">
    <source>
        <dbReference type="SAM" id="Phobius"/>
    </source>
</evidence>
<proteinExistence type="predicted"/>
<accession>X1EB16</accession>
<keyword evidence="1" id="KW-0812">Transmembrane</keyword>
<dbReference type="InterPro" id="IPR036388">
    <property type="entry name" value="WH-like_DNA-bd_sf"/>
</dbReference>
<dbReference type="AlphaFoldDB" id="X1EB16"/>
<feature type="transmembrane region" description="Helical" evidence="1">
    <location>
        <begin position="6"/>
        <end position="31"/>
    </location>
</feature>
<dbReference type="EMBL" id="BART01036772">
    <property type="protein sequence ID" value="GAH14344.1"/>
    <property type="molecule type" value="Genomic_DNA"/>
</dbReference>
<organism evidence="2">
    <name type="scientific">marine sediment metagenome</name>
    <dbReference type="NCBI Taxonomy" id="412755"/>
    <lineage>
        <taxon>unclassified sequences</taxon>
        <taxon>metagenomes</taxon>
        <taxon>ecological metagenomes</taxon>
    </lineage>
</organism>
<feature type="non-terminal residue" evidence="2">
    <location>
        <position position="140"/>
    </location>
</feature>
<reference evidence="2" key="1">
    <citation type="journal article" date="2014" name="Front. Microbiol.">
        <title>High frequency of phylogenetically diverse reductive dehalogenase-homologous genes in deep subseafloor sedimentary metagenomes.</title>
        <authorList>
            <person name="Kawai M."/>
            <person name="Futagami T."/>
            <person name="Toyoda A."/>
            <person name="Takaki Y."/>
            <person name="Nishi S."/>
            <person name="Hori S."/>
            <person name="Arai W."/>
            <person name="Tsubouchi T."/>
            <person name="Morono Y."/>
            <person name="Uchiyama I."/>
            <person name="Ito T."/>
            <person name="Fujiyama A."/>
            <person name="Inagaki F."/>
            <person name="Takami H."/>
        </authorList>
    </citation>
    <scope>NUCLEOTIDE SEQUENCE</scope>
    <source>
        <strain evidence="2">Expedition CK06-06</strain>
    </source>
</reference>
<dbReference type="Gene3D" id="1.10.10.10">
    <property type="entry name" value="Winged helix-like DNA-binding domain superfamily/Winged helix DNA-binding domain"/>
    <property type="match status" value="1"/>
</dbReference>
<protein>
    <submittedName>
        <fullName evidence="2">Uncharacterized protein</fullName>
    </submittedName>
</protein>
<gene>
    <name evidence="2" type="ORF">S01H4_61851</name>
</gene>
<evidence type="ECO:0000313" key="2">
    <source>
        <dbReference type="EMBL" id="GAH14344.1"/>
    </source>
</evidence>
<comment type="caution">
    <text evidence="2">The sequence shown here is derived from an EMBL/GenBank/DDBJ whole genome shotgun (WGS) entry which is preliminary data.</text>
</comment>
<sequence>MASGFGLGTGFLLGVIFCGAGFFRLGLFCLAKNGNEMDRTRERIRQIEASGLSELQRQEAQELIANTQKNIAQAVNQLGGVVIQSQITDFILKQGSDQTRENINALMLLVTILPNMNRTKKNQHFNRYWHKNDYTKNEID</sequence>
<keyword evidence="1" id="KW-1133">Transmembrane helix</keyword>
<name>X1EB16_9ZZZZ</name>
<keyword evidence="1" id="KW-0472">Membrane</keyword>